<feature type="transmembrane region" description="Helical" evidence="1">
    <location>
        <begin position="261"/>
        <end position="288"/>
    </location>
</feature>
<gene>
    <name evidence="2" type="ORF">LX16_3946</name>
</gene>
<dbReference type="InterPro" id="IPR045931">
    <property type="entry name" value="DUF6350"/>
</dbReference>
<dbReference type="EMBL" id="VLLL01000007">
    <property type="protein sequence ID" value="TWJ10528.1"/>
    <property type="molecule type" value="Genomic_DNA"/>
</dbReference>
<protein>
    <submittedName>
        <fullName evidence="2">Uncharacterized protein</fullName>
    </submittedName>
</protein>
<dbReference type="Proteomes" id="UP000321617">
    <property type="component" value="Unassembled WGS sequence"/>
</dbReference>
<feature type="transmembrane region" description="Helical" evidence="1">
    <location>
        <begin position="225"/>
        <end position="249"/>
    </location>
</feature>
<feature type="transmembrane region" description="Helical" evidence="1">
    <location>
        <begin position="400"/>
        <end position="421"/>
    </location>
</feature>
<feature type="transmembrane region" description="Helical" evidence="1">
    <location>
        <begin position="155"/>
        <end position="175"/>
    </location>
</feature>
<dbReference type="RefSeq" id="WP_147141132.1">
    <property type="nucleotide sequence ID" value="NZ_BAABIJ010000003.1"/>
</dbReference>
<feature type="transmembrane region" description="Helical" evidence="1">
    <location>
        <begin position="359"/>
        <end position="380"/>
    </location>
</feature>
<keyword evidence="3" id="KW-1185">Reference proteome</keyword>
<organism evidence="2 3">
    <name type="scientific">Stackebrandtia albiflava</name>
    <dbReference type="NCBI Taxonomy" id="406432"/>
    <lineage>
        <taxon>Bacteria</taxon>
        <taxon>Bacillati</taxon>
        <taxon>Actinomycetota</taxon>
        <taxon>Actinomycetes</taxon>
        <taxon>Glycomycetales</taxon>
        <taxon>Glycomycetaceae</taxon>
        <taxon>Stackebrandtia</taxon>
    </lineage>
</organism>
<evidence type="ECO:0000313" key="3">
    <source>
        <dbReference type="Proteomes" id="UP000321617"/>
    </source>
</evidence>
<keyword evidence="1" id="KW-0472">Membrane</keyword>
<keyword evidence="1" id="KW-0812">Transmembrane</keyword>
<keyword evidence="1" id="KW-1133">Transmembrane helix</keyword>
<feature type="transmembrane region" description="Helical" evidence="1">
    <location>
        <begin position="112"/>
        <end position="134"/>
    </location>
</feature>
<feature type="transmembrane region" description="Helical" evidence="1">
    <location>
        <begin position="57"/>
        <end position="87"/>
    </location>
</feature>
<reference evidence="2 3" key="1">
    <citation type="journal article" date="2013" name="Stand. Genomic Sci.">
        <title>Genomic Encyclopedia of Type Strains, Phase I: The one thousand microbial genomes (KMG-I) project.</title>
        <authorList>
            <person name="Kyrpides N.C."/>
            <person name="Woyke T."/>
            <person name="Eisen J.A."/>
            <person name="Garrity G."/>
            <person name="Lilburn T.G."/>
            <person name="Beck B.J."/>
            <person name="Whitman W.B."/>
            <person name="Hugenholtz P."/>
            <person name="Klenk H.P."/>
        </authorList>
    </citation>
    <scope>NUCLEOTIDE SEQUENCE [LARGE SCALE GENOMIC DNA]</scope>
    <source>
        <strain evidence="2 3">DSM 45044</strain>
    </source>
</reference>
<sequence>MNEEPDPRLTGSRGVQRETVAISRDVPRQRGGAPRYRAVQRDTVTVTPRVGDRARGVFTAAFVTGFWNGLVVFLPILVCVIAVWWLAGRVEPVNVVVRFAGAAWLLGHDVPLGIGTGGLGLPPLLLTGAVCWRLTRAGAHTVRAIGGRDFAAVRAVTLAVTLAYTSVVTTAAFLVDSDVISVPVWRAAVHAAVLAAVFGSLGALSESGTGTVWWHRMPVWTRRGLRAGALATVLLLSVGALTAGVGIAVRGATVAEITDGFGAAGIGVGLLCLLYVPTMAVWSVAYLVGPGFAIGAGTSVRLVEVELGAVLPPFPLLGAVPTGPLDAWGTLLLGVPAAVGMFYGVAVGLRSRDLRIPQLLWTAVAAGVAVFGLLTALLAVSHGAVGGMAAVGPVVLETAGTAAVEVAVAVLLGSVLIRLFARREPE</sequence>
<dbReference type="OrthoDB" id="3742900at2"/>
<evidence type="ECO:0000313" key="2">
    <source>
        <dbReference type="EMBL" id="TWJ10528.1"/>
    </source>
</evidence>
<name>A0A562UY89_9ACTN</name>
<comment type="caution">
    <text evidence="2">The sequence shown here is derived from an EMBL/GenBank/DDBJ whole genome shotgun (WGS) entry which is preliminary data.</text>
</comment>
<proteinExistence type="predicted"/>
<dbReference type="AlphaFoldDB" id="A0A562UY89"/>
<evidence type="ECO:0000256" key="1">
    <source>
        <dbReference type="SAM" id="Phobius"/>
    </source>
</evidence>
<dbReference type="Pfam" id="PF19877">
    <property type="entry name" value="DUF6350"/>
    <property type="match status" value="1"/>
</dbReference>
<feature type="transmembrane region" description="Helical" evidence="1">
    <location>
        <begin position="327"/>
        <end position="347"/>
    </location>
</feature>
<accession>A0A562UY89</accession>
<feature type="transmembrane region" description="Helical" evidence="1">
    <location>
        <begin position="187"/>
        <end position="204"/>
    </location>
</feature>